<proteinExistence type="predicted"/>
<dbReference type="CDD" id="cd00093">
    <property type="entry name" value="HTH_XRE"/>
    <property type="match status" value="1"/>
</dbReference>
<dbReference type="AlphaFoldDB" id="A0A550I998"/>
<evidence type="ECO:0000313" key="3">
    <source>
        <dbReference type="EMBL" id="TRO67567.1"/>
    </source>
</evidence>
<dbReference type="SUPFAM" id="SSF47413">
    <property type="entry name" value="lambda repressor-like DNA-binding domains"/>
    <property type="match status" value="1"/>
</dbReference>
<sequence length="128" mass="14600">MVKSNRIQKGYTQAILAEKTKLSLRSIQRIEKGDVCPREYTLKVLSEILEVPLASFKKEESPIKIPVNKKVILSTGSGLIILLCSLAFLSQSAVFPETNFESYLFWCAITVMICVTQWIIWNYRSLKL</sequence>
<accession>A0A550I998</accession>
<comment type="caution">
    <text evidence="3">The sequence shown here is derived from an EMBL/GenBank/DDBJ whole genome shotgun (WGS) entry which is preliminary data.</text>
</comment>
<reference evidence="3 4" key="1">
    <citation type="submission" date="2019-06" db="EMBL/GenBank/DDBJ databases">
        <title>Gramella sabulilitoris sp. nov., isolated from a marine sand.</title>
        <authorList>
            <person name="Yoon J.-H."/>
        </authorList>
    </citation>
    <scope>NUCLEOTIDE SEQUENCE [LARGE SCALE GENOMIC DNA]</scope>
    <source>
        <strain evidence="3 4">HSMS-1</strain>
    </source>
</reference>
<dbReference type="InterPro" id="IPR001387">
    <property type="entry name" value="Cro/C1-type_HTH"/>
</dbReference>
<keyword evidence="4" id="KW-1185">Reference proteome</keyword>
<dbReference type="InterPro" id="IPR010982">
    <property type="entry name" value="Lambda_DNA-bd_dom_sf"/>
</dbReference>
<organism evidence="3 4">
    <name type="scientific">Christiangramia sabulilitoris</name>
    <dbReference type="NCBI Taxonomy" id="2583991"/>
    <lineage>
        <taxon>Bacteria</taxon>
        <taxon>Pseudomonadati</taxon>
        <taxon>Bacteroidota</taxon>
        <taxon>Flavobacteriia</taxon>
        <taxon>Flavobacteriales</taxon>
        <taxon>Flavobacteriaceae</taxon>
        <taxon>Christiangramia</taxon>
    </lineage>
</organism>
<dbReference type="Proteomes" id="UP000315131">
    <property type="component" value="Unassembled WGS sequence"/>
</dbReference>
<protein>
    <submittedName>
        <fullName evidence="3">Helix-turn-helix domain-containing protein</fullName>
    </submittedName>
</protein>
<dbReference type="SMART" id="SM00530">
    <property type="entry name" value="HTH_XRE"/>
    <property type="match status" value="1"/>
</dbReference>
<dbReference type="OrthoDB" id="5379939at2"/>
<evidence type="ECO:0000256" key="1">
    <source>
        <dbReference type="SAM" id="Phobius"/>
    </source>
</evidence>
<dbReference type="Gene3D" id="1.10.260.40">
    <property type="entry name" value="lambda repressor-like DNA-binding domains"/>
    <property type="match status" value="1"/>
</dbReference>
<feature type="transmembrane region" description="Helical" evidence="1">
    <location>
        <begin position="71"/>
        <end position="91"/>
    </location>
</feature>
<dbReference type="PROSITE" id="PS50943">
    <property type="entry name" value="HTH_CROC1"/>
    <property type="match status" value="1"/>
</dbReference>
<dbReference type="Pfam" id="PF01381">
    <property type="entry name" value="HTH_3"/>
    <property type="match status" value="1"/>
</dbReference>
<evidence type="ECO:0000313" key="4">
    <source>
        <dbReference type="Proteomes" id="UP000315131"/>
    </source>
</evidence>
<feature type="transmembrane region" description="Helical" evidence="1">
    <location>
        <begin position="103"/>
        <end position="123"/>
    </location>
</feature>
<keyword evidence="1" id="KW-1133">Transmembrane helix</keyword>
<gene>
    <name evidence="3" type="ORF">FGM01_04285</name>
</gene>
<keyword evidence="1" id="KW-0472">Membrane</keyword>
<dbReference type="EMBL" id="VHSF01000001">
    <property type="protein sequence ID" value="TRO67567.1"/>
    <property type="molecule type" value="Genomic_DNA"/>
</dbReference>
<keyword evidence="1" id="KW-0812">Transmembrane</keyword>
<evidence type="ECO:0000259" key="2">
    <source>
        <dbReference type="PROSITE" id="PS50943"/>
    </source>
</evidence>
<feature type="domain" description="HTH cro/C1-type" evidence="2">
    <location>
        <begin position="2"/>
        <end position="56"/>
    </location>
</feature>
<name>A0A550I998_9FLAO</name>
<dbReference type="GO" id="GO:0003677">
    <property type="term" value="F:DNA binding"/>
    <property type="evidence" value="ECO:0007669"/>
    <property type="project" value="InterPro"/>
</dbReference>